<dbReference type="GO" id="GO:0006355">
    <property type="term" value="P:regulation of DNA-templated transcription"/>
    <property type="evidence" value="ECO:0007669"/>
    <property type="project" value="InterPro"/>
</dbReference>
<evidence type="ECO:0000256" key="7">
    <source>
        <dbReference type="PROSITE-ProRule" id="PRU01091"/>
    </source>
</evidence>
<reference evidence="10" key="1">
    <citation type="submission" date="2020-02" db="EMBL/GenBank/DDBJ databases">
        <authorList>
            <person name="Meier V. D."/>
        </authorList>
    </citation>
    <scope>NUCLEOTIDE SEQUENCE</scope>
    <source>
        <strain evidence="10">AVDCRST_MAG86</strain>
    </source>
</reference>
<keyword evidence="2" id="KW-0902">Two-component regulatory system</keyword>
<dbReference type="PANTHER" id="PTHR48111:SF21">
    <property type="entry name" value="DNA-BINDING DUAL MASTER TRANSCRIPTIONAL REGULATOR RPAA"/>
    <property type="match status" value="1"/>
</dbReference>
<evidence type="ECO:0000259" key="9">
    <source>
        <dbReference type="PROSITE" id="PS51755"/>
    </source>
</evidence>
<dbReference type="GO" id="GO:0000156">
    <property type="term" value="F:phosphorelay response regulator activity"/>
    <property type="evidence" value="ECO:0007669"/>
    <property type="project" value="TreeGrafter"/>
</dbReference>
<proteinExistence type="predicted"/>
<evidence type="ECO:0000256" key="1">
    <source>
        <dbReference type="ARBA" id="ARBA00022553"/>
    </source>
</evidence>
<dbReference type="InterPro" id="IPR001789">
    <property type="entry name" value="Sig_transdc_resp-reg_receiver"/>
</dbReference>
<evidence type="ECO:0000256" key="6">
    <source>
        <dbReference type="PROSITE-ProRule" id="PRU00169"/>
    </source>
</evidence>
<dbReference type="CDD" id="cd17574">
    <property type="entry name" value="REC_OmpR"/>
    <property type="match status" value="1"/>
</dbReference>
<dbReference type="Gene3D" id="1.10.10.10">
    <property type="entry name" value="Winged helix-like DNA-binding domain superfamily/Winged helix DNA-binding domain"/>
    <property type="match status" value="1"/>
</dbReference>
<dbReference type="PROSITE" id="PS50110">
    <property type="entry name" value="RESPONSE_REGULATORY"/>
    <property type="match status" value="1"/>
</dbReference>
<keyword evidence="5" id="KW-0804">Transcription</keyword>
<evidence type="ECO:0000313" key="10">
    <source>
        <dbReference type="EMBL" id="CAA9577913.1"/>
    </source>
</evidence>
<dbReference type="FunFam" id="3.40.50.2300:FF:000001">
    <property type="entry name" value="DNA-binding response regulator PhoB"/>
    <property type="match status" value="1"/>
</dbReference>
<name>A0A6J4VFI2_9DEIN</name>
<evidence type="ECO:0000256" key="4">
    <source>
        <dbReference type="ARBA" id="ARBA00023125"/>
    </source>
</evidence>
<dbReference type="InterPro" id="IPR016032">
    <property type="entry name" value="Sig_transdc_resp-reg_C-effctor"/>
</dbReference>
<dbReference type="Gene3D" id="6.10.250.690">
    <property type="match status" value="1"/>
</dbReference>
<dbReference type="InterPro" id="IPR036388">
    <property type="entry name" value="WH-like_DNA-bd_sf"/>
</dbReference>
<dbReference type="Gene3D" id="3.40.50.2300">
    <property type="match status" value="1"/>
</dbReference>
<gene>
    <name evidence="10" type="ORF">AVDCRST_MAG86-2900</name>
</gene>
<dbReference type="SUPFAM" id="SSF52172">
    <property type="entry name" value="CheY-like"/>
    <property type="match status" value="1"/>
</dbReference>
<dbReference type="GO" id="GO:0000976">
    <property type="term" value="F:transcription cis-regulatory region binding"/>
    <property type="evidence" value="ECO:0007669"/>
    <property type="project" value="TreeGrafter"/>
</dbReference>
<evidence type="ECO:0000256" key="3">
    <source>
        <dbReference type="ARBA" id="ARBA00023015"/>
    </source>
</evidence>
<feature type="domain" description="OmpR/PhoB-type" evidence="9">
    <location>
        <begin position="133"/>
        <end position="233"/>
    </location>
</feature>
<dbReference type="CDD" id="cd00383">
    <property type="entry name" value="trans_reg_C"/>
    <property type="match status" value="1"/>
</dbReference>
<sequence>MPPTVLIVEDERTLAEVLADNLQDEGYRTLHAADGSSGLRCWQDERPNLVILDVMLPRMSGFEVCRTMRGRGDTTPVLFLSAKGQVEDRVEGLRAGGDDYLPKPFHLPEFLLRVENMLRRQRWGVGETRQETDDTLRFGGHKVDFRAWTATLAGGRQEPLGERELKILRLLSSRQNEVVSRDEILDTVWGDDAFPSSRTVDNFVMRLRRLFEPDPASPVYFHTVWGVGYRFTPAGTQVEAR</sequence>
<feature type="DNA-binding region" description="OmpR/PhoB-type" evidence="7">
    <location>
        <begin position="133"/>
        <end position="233"/>
    </location>
</feature>
<dbReference type="GO" id="GO:0032993">
    <property type="term" value="C:protein-DNA complex"/>
    <property type="evidence" value="ECO:0007669"/>
    <property type="project" value="TreeGrafter"/>
</dbReference>
<dbReference type="InterPro" id="IPR039420">
    <property type="entry name" value="WalR-like"/>
</dbReference>
<evidence type="ECO:0000256" key="2">
    <source>
        <dbReference type="ARBA" id="ARBA00023012"/>
    </source>
</evidence>
<dbReference type="AlphaFoldDB" id="A0A6J4VFI2"/>
<feature type="domain" description="Response regulatory" evidence="8">
    <location>
        <begin position="4"/>
        <end position="118"/>
    </location>
</feature>
<dbReference type="InterPro" id="IPR011006">
    <property type="entry name" value="CheY-like_superfamily"/>
</dbReference>
<keyword evidence="1 6" id="KW-0597">Phosphoprotein</keyword>
<dbReference type="Pfam" id="PF00072">
    <property type="entry name" value="Response_reg"/>
    <property type="match status" value="1"/>
</dbReference>
<dbReference type="SMART" id="SM00862">
    <property type="entry name" value="Trans_reg_C"/>
    <property type="match status" value="1"/>
</dbReference>
<evidence type="ECO:0000256" key="5">
    <source>
        <dbReference type="ARBA" id="ARBA00023163"/>
    </source>
</evidence>
<dbReference type="EMBL" id="CADCWP010000215">
    <property type="protein sequence ID" value="CAA9577913.1"/>
    <property type="molecule type" value="Genomic_DNA"/>
</dbReference>
<organism evidence="10">
    <name type="scientific">uncultured Truepera sp</name>
    <dbReference type="NCBI Taxonomy" id="543023"/>
    <lineage>
        <taxon>Bacteria</taxon>
        <taxon>Thermotogati</taxon>
        <taxon>Deinococcota</taxon>
        <taxon>Deinococci</taxon>
        <taxon>Trueperales</taxon>
        <taxon>Trueperaceae</taxon>
        <taxon>Truepera</taxon>
        <taxon>environmental samples</taxon>
    </lineage>
</organism>
<dbReference type="GO" id="GO:0005829">
    <property type="term" value="C:cytosol"/>
    <property type="evidence" value="ECO:0007669"/>
    <property type="project" value="TreeGrafter"/>
</dbReference>
<dbReference type="SMART" id="SM00448">
    <property type="entry name" value="REC"/>
    <property type="match status" value="1"/>
</dbReference>
<keyword evidence="4 7" id="KW-0238">DNA-binding</keyword>
<dbReference type="SUPFAM" id="SSF46894">
    <property type="entry name" value="C-terminal effector domain of the bipartite response regulators"/>
    <property type="match status" value="1"/>
</dbReference>
<dbReference type="PANTHER" id="PTHR48111">
    <property type="entry name" value="REGULATOR OF RPOS"/>
    <property type="match status" value="1"/>
</dbReference>
<keyword evidence="3" id="KW-0805">Transcription regulation</keyword>
<dbReference type="InterPro" id="IPR001867">
    <property type="entry name" value="OmpR/PhoB-type_DNA-bd"/>
</dbReference>
<dbReference type="Pfam" id="PF00486">
    <property type="entry name" value="Trans_reg_C"/>
    <property type="match status" value="1"/>
</dbReference>
<feature type="modified residue" description="4-aspartylphosphate" evidence="6">
    <location>
        <position position="53"/>
    </location>
</feature>
<evidence type="ECO:0000259" key="8">
    <source>
        <dbReference type="PROSITE" id="PS50110"/>
    </source>
</evidence>
<dbReference type="PROSITE" id="PS51755">
    <property type="entry name" value="OMPR_PHOB"/>
    <property type="match status" value="1"/>
</dbReference>
<accession>A0A6J4VFI2</accession>
<protein>
    <submittedName>
        <fullName evidence="10">Two-component transcriptional response regulator, winged helix family</fullName>
    </submittedName>
</protein>